<evidence type="ECO:0000313" key="2">
    <source>
        <dbReference type="EMBL" id="TWT73997.1"/>
    </source>
</evidence>
<evidence type="ECO:0000313" key="3">
    <source>
        <dbReference type="Proteomes" id="UP000318053"/>
    </source>
</evidence>
<keyword evidence="1" id="KW-1133">Transmembrane helix</keyword>
<keyword evidence="1" id="KW-0812">Transmembrane</keyword>
<accession>A0A5C5YE21</accession>
<reference evidence="2 3" key="1">
    <citation type="submission" date="2019-02" db="EMBL/GenBank/DDBJ databases">
        <title>Deep-cultivation of Planctomycetes and their phenomic and genomic characterization uncovers novel biology.</title>
        <authorList>
            <person name="Wiegand S."/>
            <person name="Jogler M."/>
            <person name="Boedeker C."/>
            <person name="Pinto D."/>
            <person name="Vollmers J."/>
            <person name="Rivas-Marin E."/>
            <person name="Kohn T."/>
            <person name="Peeters S.H."/>
            <person name="Heuer A."/>
            <person name="Rast P."/>
            <person name="Oberbeckmann S."/>
            <person name="Bunk B."/>
            <person name="Jeske O."/>
            <person name="Meyerdierks A."/>
            <person name="Storesund J.E."/>
            <person name="Kallscheuer N."/>
            <person name="Luecker S."/>
            <person name="Lage O.M."/>
            <person name="Pohl T."/>
            <person name="Merkel B.J."/>
            <person name="Hornburger P."/>
            <person name="Mueller R.-W."/>
            <person name="Bruemmer F."/>
            <person name="Labrenz M."/>
            <person name="Spormann A.M."/>
            <person name="Op Den Camp H."/>
            <person name="Overmann J."/>
            <person name="Amann R."/>
            <person name="Jetten M.S.M."/>
            <person name="Mascher T."/>
            <person name="Medema M.H."/>
            <person name="Devos D.P."/>
            <person name="Kaster A.-K."/>
            <person name="Ovreas L."/>
            <person name="Rohde M."/>
            <person name="Galperin M.Y."/>
            <person name="Jogler C."/>
        </authorList>
    </citation>
    <scope>NUCLEOTIDE SEQUENCE [LARGE SCALE GENOMIC DNA]</scope>
    <source>
        <strain evidence="2 3">CA85</strain>
    </source>
</reference>
<evidence type="ECO:0000256" key="1">
    <source>
        <dbReference type="SAM" id="Phobius"/>
    </source>
</evidence>
<keyword evidence="3" id="KW-1185">Reference proteome</keyword>
<organism evidence="2 3">
    <name type="scientific">Allorhodopirellula solitaria</name>
    <dbReference type="NCBI Taxonomy" id="2527987"/>
    <lineage>
        <taxon>Bacteria</taxon>
        <taxon>Pseudomonadati</taxon>
        <taxon>Planctomycetota</taxon>
        <taxon>Planctomycetia</taxon>
        <taxon>Pirellulales</taxon>
        <taxon>Pirellulaceae</taxon>
        <taxon>Allorhodopirellula</taxon>
    </lineage>
</organism>
<comment type="caution">
    <text evidence="2">The sequence shown here is derived from an EMBL/GenBank/DDBJ whole genome shotgun (WGS) entry which is preliminary data.</text>
</comment>
<protein>
    <submittedName>
        <fullName evidence="2">Uncharacterized protein</fullName>
    </submittedName>
</protein>
<dbReference type="Proteomes" id="UP000318053">
    <property type="component" value="Unassembled WGS sequence"/>
</dbReference>
<dbReference type="AlphaFoldDB" id="A0A5C5YE21"/>
<keyword evidence="1" id="KW-0472">Membrane</keyword>
<proteinExistence type="predicted"/>
<sequence length="597" mass="66096">MLGKIAEDNAVKKMKFCNSPASHSVTVSHSVTEKVPAQSFALTRWISMKIRFSWFAQCYAFASVFLGTGSLLLAQSPMMIATGWDSPTPSRFHSELAAFEALNVFDGTTISPTRTLSNGRTVPCRNAFVDEPWQWDDFQAELADLLAATPSTATENFVFLYANPGDVDWFDDAAWENVTEHWRLLARLAKQGNLRGILFDAEPYHPPHSQFRYTAQPNAGEYSFEEFVAQSRKRGQQVMRAVTEEYPDITIMSYRLFCDMIPTVQTGDLEQSIQTHTYGLLPGFLDGWLDVAPDTISICEGDEDAYRFNSEAEFNHAYTSIKLQAPRYLSPENQAIFRQIFTVGHGLYLDAHVNPPESSWYIDRDGSTSAGRLRANASAALAASDGYVWLYGERARWWPGGKQTDPTWEEKMPGAIQALRLARDPVGVATERLGSIERDANLLANGDMKNGAVEGLPAQWWAWQEETSHGKFAHQPSQATANGVLSGVLGQTLDVQPGECYLASTQVRSSGNGFACLTIGWKSAEGKWLHRSPHQRFGPTVDNGPGGSHPSDWATAVGWIQVPEDAGQLVFMLSVSGQLSEQDEAAFRDCLLVKQPN</sequence>
<gene>
    <name evidence="2" type="ORF">CA85_08810</name>
</gene>
<dbReference type="Gene3D" id="2.60.120.260">
    <property type="entry name" value="Galactose-binding domain-like"/>
    <property type="match status" value="1"/>
</dbReference>
<name>A0A5C5YE21_9BACT</name>
<feature type="transmembrane region" description="Helical" evidence="1">
    <location>
        <begin position="54"/>
        <end position="74"/>
    </location>
</feature>
<dbReference type="EMBL" id="SJPK01000002">
    <property type="protein sequence ID" value="TWT73997.1"/>
    <property type="molecule type" value="Genomic_DNA"/>
</dbReference>